<dbReference type="Proteomes" id="UP000298313">
    <property type="component" value="Unassembled WGS sequence"/>
</dbReference>
<dbReference type="OrthoDB" id="5185819at2"/>
<evidence type="ECO:0000313" key="3">
    <source>
        <dbReference type="EMBL" id="TFD74366.1"/>
    </source>
</evidence>
<sequence>MSTNPVTITAEPGTPFIDIVREFDAPVERVFAAHSTPELYSRWIGPRGYDTQVEELDMRAGGRYRFVQTDPSGDGPYAFNGVFHVVRRNEFSIQTFEYEGWPDVVSLESYAFESLPGGRSRVSTHSVFPSVEARDGIVSAGMERGVVEGYERLDELLIDI</sequence>
<evidence type="ECO:0000256" key="1">
    <source>
        <dbReference type="ARBA" id="ARBA00006817"/>
    </source>
</evidence>
<dbReference type="Pfam" id="PF08327">
    <property type="entry name" value="AHSA1"/>
    <property type="match status" value="1"/>
</dbReference>
<reference evidence="3 4" key="1">
    <citation type="submission" date="2019-03" db="EMBL/GenBank/DDBJ databases">
        <title>Genomics of glacier-inhabiting Cryobacterium strains.</title>
        <authorList>
            <person name="Liu Q."/>
            <person name="Xin Y.-H."/>
        </authorList>
    </citation>
    <scope>NUCLEOTIDE SEQUENCE [LARGE SCALE GENOMIC DNA]</scope>
    <source>
        <strain evidence="3 4">Hh4</strain>
    </source>
</reference>
<evidence type="ECO:0000313" key="4">
    <source>
        <dbReference type="Proteomes" id="UP000298313"/>
    </source>
</evidence>
<dbReference type="AlphaFoldDB" id="A0A4V3IUX0"/>
<feature type="domain" description="Activator of Hsp90 ATPase homologue 1/2-like C-terminal" evidence="2">
    <location>
        <begin position="24"/>
        <end position="157"/>
    </location>
</feature>
<dbReference type="InterPro" id="IPR023393">
    <property type="entry name" value="START-like_dom_sf"/>
</dbReference>
<comment type="caution">
    <text evidence="3">The sequence shown here is derived from an EMBL/GenBank/DDBJ whole genome shotgun (WGS) entry which is preliminary data.</text>
</comment>
<proteinExistence type="inferred from homology"/>
<protein>
    <submittedName>
        <fullName evidence="3">Polyketide cyclase</fullName>
    </submittedName>
</protein>
<evidence type="ECO:0000259" key="2">
    <source>
        <dbReference type="Pfam" id="PF08327"/>
    </source>
</evidence>
<keyword evidence="4" id="KW-1185">Reference proteome</keyword>
<dbReference type="CDD" id="cd07826">
    <property type="entry name" value="SRPBCC_CalC_Aha1-like_9"/>
    <property type="match status" value="1"/>
</dbReference>
<dbReference type="Gene3D" id="3.30.530.20">
    <property type="match status" value="1"/>
</dbReference>
<dbReference type="InterPro" id="IPR013538">
    <property type="entry name" value="ASHA1/2-like_C"/>
</dbReference>
<dbReference type="EMBL" id="SOHH01000094">
    <property type="protein sequence ID" value="TFD74366.1"/>
    <property type="molecule type" value="Genomic_DNA"/>
</dbReference>
<dbReference type="SUPFAM" id="SSF55961">
    <property type="entry name" value="Bet v1-like"/>
    <property type="match status" value="1"/>
</dbReference>
<dbReference type="RefSeq" id="WP_134524582.1">
    <property type="nucleotide sequence ID" value="NZ_SOHH01000094.1"/>
</dbReference>
<comment type="similarity">
    <text evidence="1">Belongs to the AHA1 family.</text>
</comment>
<gene>
    <name evidence="3" type="ORF">E3T48_13610</name>
</gene>
<name>A0A4V3IUX0_9MICO</name>
<accession>A0A4V3IUX0</accession>
<organism evidence="3 4">
    <name type="scientific">Cryobacterium fucosi</name>
    <dbReference type="NCBI Taxonomy" id="1259157"/>
    <lineage>
        <taxon>Bacteria</taxon>
        <taxon>Bacillati</taxon>
        <taxon>Actinomycetota</taxon>
        <taxon>Actinomycetes</taxon>
        <taxon>Micrococcales</taxon>
        <taxon>Microbacteriaceae</taxon>
        <taxon>Cryobacterium</taxon>
    </lineage>
</organism>